<sequence>MASQYIKSKINSDAILKSAEDKRTYEGLELNNGMKVLLISDPETDKASGAMDVNIGHMKDPVDLPGLAHFCEHMLFLGTKKYEQENEYNLVDGPIAARTGSYEHGGSSNAYTSGEHTNFYFDISPEHLPGALDRLQQTERLMQVNSENDKNLQSDPLENLPVRETLTDPSHDYSKFGTESIEELTEMVVPLIANVENMNVVVPEWKDHPVGPAQMKSIPQKTQNTPKDNISRNDERRKKKKAKKQNQTQSNMSDYVHVVKTSNTTSETVPKTPKSTNVKCLLNVFEKSPVTPPEELHQRENCSKKQKK</sequence>
<feature type="compositionally biased region" description="Basic and acidic residues" evidence="7">
    <location>
        <begin position="294"/>
        <end position="308"/>
    </location>
</feature>
<dbReference type="GO" id="GO:0005739">
    <property type="term" value="C:mitochondrion"/>
    <property type="evidence" value="ECO:0007669"/>
    <property type="project" value="TreeGrafter"/>
</dbReference>
<dbReference type="Proteomes" id="UP000683360">
    <property type="component" value="Unassembled WGS sequence"/>
</dbReference>
<feature type="compositionally biased region" description="Polar residues" evidence="7">
    <location>
        <begin position="217"/>
        <end position="228"/>
    </location>
</feature>
<keyword evidence="2" id="KW-0645">Protease</keyword>
<dbReference type="Pfam" id="PF00675">
    <property type="entry name" value="Peptidase_M16"/>
    <property type="match status" value="1"/>
</dbReference>
<evidence type="ECO:0000256" key="5">
    <source>
        <dbReference type="ARBA" id="ARBA00022833"/>
    </source>
</evidence>
<dbReference type="GO" id="GO:0046872">
    <property type="term" value="F:metal ion binding"/>
    <property type="evidence" value="ECO:0007669"/>
    <property type="project" value="UniProtKB-KW"/>
</dbReference>
<keyword evidence="6" id="KW-0482">Metalloprotease</keyword>
<evidence type="ECO:0000259" key="8">
    <source>
        <dbReference type="Pfam" id="PF00675"/>
    </source>
</evidence>
<dbReference type="InterPro" id="IPR011765">
    <property type="entry name" value="Pept_M16_N"/>
</dbReference>
<reference evidence="9" key="1">
    <citation type="submission" date="2021-03" db="EMBL/GenBank/DDBJ databases">
        <authorList>
            <person name="Bekaert M."/>
        </authorList>
    </citation>
    <scope>NUCLEOTIDE SEQUENCE</scope>
</reference>
<comment type="caution">
    <text evidence="9">The sequence shown here is derived from an EMBL/GenBank/DDBJ whole genome shotgun (WGS) entry which is preliminary data.</text>
</comment>
<evidence type="ECO:0000256" key="3">
    <source>
        <dbReference type="ARBA" id="ARBA00022723"/>
    </source>
</evidence>
<keyword evidence="3" id="KW-0479">Metal-binding</keyword>
<dbReference type="SUPFAM" id="SSF63411">
    <property type="entry name" value="LuxS/MPP-like metallohydrolase"/>
    <property type="match status" value="1"/>
</dbReference>
<dbReference type="PANTHER" id="PTHR43690:SF18">
    <property type="entry name" value="INSULIN-DEGRADING ENZYME-RELATED"/>
    <property type="match status" value="1"/>
</dbReference>
<evidence type="ECO:0000256" key="7">
    <source>
        <dbReference type="SAM" id="MobiDB-lite"/>
    </source>
</evidence>
<dbReference type="Gene3D" id="3.30.830.10">
    <property type="entry name" value="Metalloenzyme, LuxS/M16 peptidase-like"/>
    <property type="match status" value="1"/>
</dbReference>
<evidence type="ECO:0000256" key="2">
    <source>
        <dbReference type="ARBA" id="ARBA00022670"/>
    </source>
</evidence>
<proteinExistence type="inferred from homology"/>
<dbReference type="PANTHER" id="PTHR43690">
    <property type="entry name" value="NARDILYSIN"/>
    <property type="match status" value="1"/>
</dbReference>
<feature type="region of interest" description="Disordered" evidence="7">
    <location>
        <begin position="206"/>
        <end position="308"/>
    </location>
</feature>
<dbReference type="GO" id="GO:0004222">
    <property type="term" value="F:metalloendopeptidase activity"/>
    <property type="evidence" value="ECO:0007669"/>
    <property type="project" value="UniProtKB-EC"/>
</dbReference>
<dbReference type="OrthoDB" id="952271at2759"/>
<feature type="compositionally biased region" description="Polar residues" evidence="7">
    <location>
        <begin position="260"/>
        <end position="278"/>
    </location>
</feature>
<dbReference type="InterPro" id="IPR050626">
    <property type="entry name" value="Peptidase_M16"/>
</dbReference>
<keyword evidence="10" id="KW-1185">Reference proteome</keyword>
<organism evidence="9 10">
    <name type="scientific">Mytilus edulis</name>
    <name type="common">Blue mussel</name>
    <dbReference type="NCBI Taxonomy" id="6550"/>
    <lineage>
        <taxon>Eukaryota</taxon>
        <taxon>Metazoa</taxon>
        <taxon>Spiralia</taxon>
        <taxon>Lophotrochozoa</taxon>
        <taxon>Mollusca</taxon>
        <taxon>Bivalvia</taxon>
        <taxon>Autobranchia</taxon>
        <taxon>Pteriomorphia</taxon>
        <taxon>Mytilida</taxon>
        <taxon>Mytiloidea</taxon>
        <taxon>Mytilidae</taxon>
        <taxon>Mytilinae</taxon>
        <taxon>Mytilus</taxon>
    </lineage>
</organism>
<dbReference type="EC" id="3.4.24.56" evidence="9"/>
<gene>
    <name evidence="9" type="ORF">MEDL_33865</name>
</gene>
<evidence type="ECO:0000256" key="6">
    <source>
        <dbReference type="ARBA" id="ARBA00023049"/>
    </source>
</evidence>
<keyword evidence="5" id="KW-0862">Zinc</keyword>
<comment type="similarity">
    <text evidence="1">Belongs to the peptidase M16 family.</text>
</comment>
<keyword evidence="4 9" id="KW-0378">Hydrolase</keyword>
<dbReference type="InterPro" id="IPR001431">
    <property type="entry name" value="Pept_M16_Zn_BS"/>
</dbReference>
<name>A0A8S3SJH8_MYTED</name>
<dbReference type="GO" id="GO:0051603">
    <property type="term" value="P:proteolysis involved in protein catabolic process"/>
    <property type="evidence" value="ECO:0007669"/>
    <property type="project" value="TreeGrafter"/>
</dbReference>
<dbReference type="InterPro" id="IPR011249">
    <property type="entry name" value="Metalloenz_LuxS/M16"/>
</dbReference>
<dbReference type="GO" id="GO:0043171">
    <property type="term" value="P:peptide catabolic process"/>
    <property type="evidence" value="ECO:0007669"/>
    <property type="project" value="TreeGrafter"/>
</dbReference>
<dbReference type="GO" id="GO:0005829">
    <property type="term" value="C:cytosol"/>
    <property type="evidence" value="ECO:0007669"/>
    <property type="project" value="TreeGrafter"/>
</dbReference>
<accession>A0A8S3SJH8</accession>
<dbReference type="AlphaFoldDB" id="A0A8S3SJH8"/>
<feature type="domain" description="Peptidase M16 N-terminal" evidence="8">
    <location>
        <begin position="35"/>
        <end position="139"/>
    </location>
</feature>
<evidence type="ECO:0000313" key="10">
    <source>
        <dbReference type="Proteomes" id="UP000683360"/>
    </source>
</evidence>
<evidence type="ECO:0000256" key="4">
    <source>
        <dbReference type="ARBA" id="ARBA00022801"/>
    </source>
</evidence>
<evidence type="ECO:0000313" key="9">
    <source>
        <dbReference type="EMBL" id="CAG2220380.1"/>
    </source>
</evidence>
<protein>
    <submittedName>
        <fullName evidence="9">IDE</fullName>
        <ecNumber evidence="9">3.4.24.56</ecNumber>
    </submittedName>
</protein>
<dbReference type="PROSITE" id="PS00143">
    <property type="entry name" value="INSULINASE"/>
    <property type="match status" value="1"/>
</dbReference>
<evidence type="ECO:0000256" key="1">
    <source>
        <dbReference type="ARBA" id="ARBA00007261"/>
    </source>
</evidence>
<dbReference type="EMBL" id="CAJPWZ010001659">
    <property type="protein sequence ID" value="CAG2220380.1"/>
    <property type="molecule type" value="Genomic_DNA"/>
</dbReference>